<evidence type="ECO:0000256" key="7">
    <source>
        <dbReference type="ARBA" id="ARBA00022490"/>
    </source>
</evidence>
<comment type="function">
    <text evidence="20">This alpha-adrenergic receptor mediates its action by association with G proteins that activate a phosphatidylinositol-calcium second messenger system. Its effect is mediated by G(q) and G(11) proteins. Nuclear ADRA1A-ADRA1B heterooligomers regulate phenylephrine (PE)-stimulated ERK signaling in cardiac myocytes.</text>
</comment>
<dbReference type="PRINTS" id="PR00237">
    <property type="entry name" value="GPCRRHODOPSN"/>
</dbReference>
<evidence type="ECO:0000256" key="2">
    <source>
        <dbReference type="ARBA" id="ARBA00004345"/>
    </source>
</evidence>
<dbReference type="GO" id="GO:0043410">
    <property type="term" value="P:positive regulation of MAPK cascade"/>
    <property type="evidence" value="ECO:0000318"/>
    <property type="project" value="GO_Central"/>
</dbReference>
<dbReference type="GO" id="GO:0007267">
    <property type="term" value="P:cell-cell signaling"/>
    <property type="evidence" value="ECO:0000318"/>
    <property type="project" value="GO_Central"/>
</dbReference>
<dbReference type="eggNOG" id="KOG3656">
    <property type="taxonomic scope" value="Eukaryota"/>
</dbReference>
<keyword evidence="28" id="KW-1185">Reference proteome</keyword>
<evidence type="ECO:0000256" key="3">
    <source>
        <dbReference type="ARBA" id="ARBA00004496"/>
    </source>
</evidence>
<keyword evidence="18" id="KW-0539">Nucleus</keyword>
<dbReference type="FunFam" id="1.20.1070.10:FF:000027">
    <property type="entry name" value="alpha-1A adrenergic receptor"/>
    <property type="match status" value="1"/>
</dbReference>
<evidence type="ECO:0000256" key="8">
    <source>
        <dbReference type="ARBA" id="ARBA00022553"/>
    </source>
</evidence>
<keyword evidence="7" id="KW-0963">Cytoplasm</keyword>
<dbReference type="GO" id="GO:0055117">
    <property type="term" value="P:regulation of cardiac muscle contraction"/>
    <property type="evidence" value="ECO:0007669"/>
    <property type="project" value="InterPro"/>
</dbReference>
<dbReference type="EMBL" id="AHAT01027462">
    <property type="status" value="NOT_ANNOTATED_CDS"/>
    <property type="molecule type" value="Genomic_DNA"/>
</dbReference>
<dbReference type="AlphaFoldDB" id="W5MT49"/>
<dbReference type="EMBL" id="AHAT01027460">
    <property type="status" value="NOT_ANNOTATED_CDS"/>
    <property type="molecule type" value="Genomic_DNA"/>
</dbReference>
<dbReference type="InterPro" id="IPR017452">
    <property type="entry name" value="GPCR_Rhodpsn_7TM"/>
</dbReference>
<keyword evidence="10 25" id="KW-1133">Transmembrane helix</keyword>
<feature type="transmembrane region" description="Helical" evidence="25">
    <location>
        <begin position="207"/>
        <end position="233"/>
    </location>
</feature>
<reference evidence="27" key="2">
    <citation type="submission" date="2025-08" db="UniProtKB">
        <authorList>
            <consortium name="Ensembl"/>
        </authorList>
    </citation>
    <scope>IDENTIFICATION</scope>
</reference>
<dbReference type="InParanoid" id="W5MT49"/>
<feature type="transmembrane region" description="Helical" evidence="25">
    <location>
        <begin position="50"/>
        <end position="76"/>
    </location>
</feature>
<dbReference type="SMART" id="SM01381">
    <property type="entry name" value="7TM_GPCR_Srsx"/>
    <property type="match status" value="1"/>
</dbReference>
<dbReference type="EMBL" id="AHAT01027461">
    <property type="status" value="NOT_ANNOTATED_CDS"/>
    <property type="molecule type" value="Genomic_DNA"/>
</dbReference>
<feature type="transmembrane region" description="Helical" evidence="25">
    <location>
        <begin position="88"/>
        <end position="113"/>
    </location>
</feature>
<dbReference type="GO" id="GO:0005901">
    <property type="term" value="C:caveola"/>
    <property type="evidence" value="ECO:0007669"/>
    <property type="project" value="UniProtKB-SubCell"/>
</dbReference>
<dbReference type="FunCoup" id="W5MT49">
    <property type="interactions" value="446"/>
</dbReference>
<comment type="subunit">
    <text evidence="22">Homo- and heterooligomer. Heterooligomerizes with ADRA1B homooligomers in cardiac myocytes. Interacts with CAVIN4.</text>
</comment>
<feature type="domain" description="G-protein coupled receptors family 1 profile" evidence="26">
    <location>
        <begin position="67"/>
        <end position="355"/>
    </location>
</feature>
<dbReference type="GO" id="GO:0031965">
    <property type="term" value="C:nuclear membrane"/>
    <property type="evidence" value="ECO:0007669"/>
    <property type="project" value="UniProtKB-SubCell"/>
</dbReference>
<keyword evidence="19" id="KW-0449">Lipoprotein</keyword>
<dbReference type="PANTHER" id="PTHR24248">
    <property type="entry name" value="ADRENERGIC RECEPTOR-RELATED G-PROTEIN COUPLED RECEPTOR"/>
    <property type="match status" value="1"/>
</dbReference>
<evidence type="ECO:0000256" key="6">
    <source>
        <dbReference type="ARBA" id="ARBA00022475"/>
    </source>
</evidence>
<feature type="region of interest" description="Disordered" evidence="24">
    <location>
        <begin position="441"/>
        <end position="460"/>
    </location>
</feature>
<keyword evidence="17 23" id="KW-0807">Transducer</keyword>
<dbReference type="SUPFAM" id="SSF81321">
    <property type="entry name" value="Family A G protein-coupled receptor-like"/>
    <property type="match status" value="1"/>
</dbReference>
<sequence>LTMSLDARDALGVNASSPRLAPHDGELPANLSNGTSGNQTLFPSLDVTRAAALGIVLGAFISFAIVGNILVILSVVCNRHLRTPTNYFIINLAIADLLLGTTVLPVSATLEIVDYWVFGRVFCDIWAAVDVLCCTASIMSLCVISIDRYIGVRYSLQYPTIVTEGRAVLAMLGVWGLSLVISIGPLLGWKQPAPPDEKVCVITEEPFYALFSSLGSFYIPLAVILAMYCRVYIVAKRTTRNLEAGVMKERSNAKEFTLRIHYRGSQASEEGAGAGRGRAQHIRSSLTVRLLKFSREKKAAKTLGIVVGMFILCWLPFFLALPIGSFNTHLRPPETLFKVIFWLGYFNSCLNPIIYPCSSKEFKRAFIRILRCQCRRRKRPGWKASNYRTSHLDSSDYSRKDSVDSIFFNGSQRRLSSPSPSCLCIGPDRHHEPGAPHAWRPCASSLPGSPTDSQLRPLAG</sequence>
<dbReference type="EMBL" id="AHAT01027459">
    <property type="status" value="NOT_ANNOTATED_CDS"/>
    <property type="molecule type" value="Genomic_DNA"/>
</dbReference>
<evidence type="ECO:0000256" key="11">
    <source>
        <dbReference type="ARBA" id="ARBA00023040"/>
    </source>
</evidence>
<accession>W5MT49</accession>
<reference evidence="28" key="1">
    <citation type="submission" date="2011-12" db="EMBL/GenBank/DDBJ databases">
        <title>The Draft Genome of Lepisosteus oculatus.</title>
        <authorList>
            <consortium name="The Broad Institute Genome Assembly &amp; Analysis Group"/>
            <consortium name="Computational R&amp;D Group"/>
            <consortium name="and Sequencing Platform"/>
            <person name="Di Palma F."/>
            <person name="Alfoldi J."/>
            <person name="Johnson J."/>
            <person name="Berlin A."/>
            <person name="Gnerre S."/>
            <person name="Jaffe D."/>
            <person name="MacCallum I."/>
            <person name="Young S."/>
            <person name="Walker B.J."/>
            <person name="Lander E.S."/>
            <person name="Lindblad-Toh K."/>
        </authorList>
    </citation>
    <scope>NUCLEOTIDE SEQUENCE [LARGE SCALE GENOMIC DNA]</scope>
</reference>
<dbReference type="Ensembl" id="ENSLOCT00000011575.1">
    <property type="protein sequence ID" value="ENSLOCP00000011558.1"/>
    <property type="gene ID" value="ENSLOCG00000009467.1"/>
</dbReference>
<evidence type="ECO:0000256" key="12">
    <source>
        <dbReference type="ARBA" id="ARBA00023136"/>
    </source>
</evidence>
<dbReference type="EMBL" id="AHAT01027463">
    <property type="status" value="NOT_ANNOTATED_CDS"/>
    <property type="molecule type" value="Genomic_DNA"/>
</dbReference>
<dbReference type="GO" id="GO:0007200">
    <property type="term" value="P:phospholipase C-activating G protein-coupled receptor signaling pathway"/>
    <property type="evidence" value="ECO:0000318"/>
    <property type="project" value="GO_Central"/>
</dbReference>
<evidence type="ECO:0000256" key="16">
    <source>
        <dbReference type="ARBA" id="ARBA00023180"/>
    </source>
</evidence>
<dbReference type="HOGENOM" id="CLU_009579_11_6_1"/>
<dbReference type="GO" id="GO:0005886">
    <property type="term" value="C:plasma membrane"/>
    <property type="evidence" value="ECO:0000318"/>
    <property type="project" value="GO_Central"/>
</dbReference>
<evidence type="ECO:0000256" key="13">
    <source>
        <dbReference type="ARBA" id="ARBA00023139"/>
    </source>
</evidence>
<dbReference type="InterPro" id="IPR001115">
    <property type="entry name" value="ADRA1B_rcpt"/>
</dbReference>
<dbReference type="GO" id="GO:0007204">
    <property type="term" value="P:positive regulation of cytosolic calcium ion concentration"/>
    <property type="evidence" value="ECO:0000318"/>
    <property type="project" value="GO_Central"/>
</dbReference>
<feature type="transmembrane region" description="Helical" evidence="25">
    <location>
        <begin position="299"/>
        <end position="319"/>
    </location>
</feature>
<comment type="similarity">
    <text evidence="23">Belongs to the G-protein coupled receptor 1 family.</text>
</comment>
<keyword evidence="16" id="KW-0325">Glycoprotein</keyword>
<evidence type="ECO:0000256" key="4">
    <source>
        <dbReference type="ARBA" id="ARBA00004651"/>
    </source>
</evidence>
<dbReference type="InterPro" id="IPR000276">
    <property type="entry name" value="GPCR_Rhodpsn"/>
</dbReference>
<dbReference type="GO" id="GO:0019229">
    <property type="term" value="P:regulation of vasoconstriction"/>
    <property type="evidence" value="ECO:0007669"/>
    <property type="project" value="InterPro"/>
</dbReference>
<evidence type="ECO:0000256" key="1">
    <source>
        <dbReference type="ARBA" id="ARBA00004232"/>
    </source>
</evidence>
<evidence type="ECO:0000256" key="17">
    <source>
        <dbReference type="ARBA" id="ARBA00023224"/>
    </source>
</evidence>
<dbReference type="OMA" id="QILRCQC"/>
<feature type="transmembrane region" description="Helical" evidence="25">
    <location>
        <begin position="167"/>
        <end position="187"/>
    </location>
</feature>
<evidence type="ECO:0000256" key="18">
    <source>
        <dbReference type="ARBA" id="ARBA00023242"/>
    </source>
</evidence>
<keyword evidence="9 23" id="KW-0812">Transmembrane</keyword>
<evidence type="ECO:0000256" key="15">
    <source>
        <dbReference type="ARBA" id="ARBA00023170"/>
    </source>
</evidence>
<dbReference type="PANTHER" id="PTHR24248:SF17">
    <property type="entry name" value="ALPHA-1B ADRENERGIC RECEPTOR"/>
    <property type="match status" value="1"/>
</dbReference>
<keyword evidence="12 25" id="KW-0472">Membrane</keyword>
<evidence type="ECO:0000256" key="24">
    <source>
        <dbReference type="SAM" id="MobiDB-lite"/>
    </source>
</evidence>
<evidence type="ECO:0000256" key="21">
    <source>
        <dbReference type="ARBA" id="ARBA00029926"/>
    </source>
</evidence>
<reference evidence="27" key="3">
    <citation type="submission" date="2025-09" db="UniProtKB">
        <authorList>
            <consortium name="Ensembl"/>
        </authorList>
    </citation>
    <scope>IDENTIFICATION</scope>
</reference>
<dbReference type="GO" id="GO:0071880">
    <property type="term" value="P:adenylate cyclase-activating adrenergic receptor signaling pathway"/>
    <property type="evidence" value="ECO:0000318"/>
    <property type="project" value="GO_Central"/>
</dbReference>
<dbReference type="GeneTree" id="ENSGT00940000156944"/>
<comment type="subcellular location">
    <subcellularLocation>
        <location evidence="4">Cell membrane</location>
        <topology evidence="4">Multi-pass membrane protein</topology>
    </subcellularLocation>
    <subcellularLocation>
        <location evidence="3">Cytoplasm</location>
    </subcellularLocation>
    <subcellularLocation>
        <location evidence="2">Membrane</location>
        <location evidence="2">Caveola</location>
    </subcellularLocation>
    <subcellularLocation>
        <location evidence="1">Nucleus membrane</location>
        <topology evidence="1">Multi-pass membrane protein</topology>
    </subcellularLocation>
</comment>
<evidence type="ECO:0000313" key="27">
    <source>
        <dbReference type="Ensembl" id="ENSLOCP00000011558.1"/>
    </source>
</evidence>
<evidence type="ECO:0000259" key="26">
    <source>
        <dbReference type="PROSITE" id="PS50262"/>
    </source>
</evidence>
<dbReference type="GO" id="GO:0005737">
    <property type="term" value="C:cytoplasm"/>
    <property type="evidence" value="ECO:0007669"/>
    <property type="project" value="UniProtKB-SubCell"/>
</dbReference>
<evidence type="ECO:0000313" key="28">
    <source>
        <dbReference type="Proteomes" id="UP000018468"/>
    </source>
</evidence>
<keyword evidence="6" id="KW-1003">Cell membrane</keyword>
<proteinExistence type="inferred from homology"/>
<dbReference type="Pfam" id="PF00001">
    <property type="entry name" value="7tm_1"/>
    <property type="match status" value="1"/>
</dbReference>
<evidence type="ECO:0000256" key="14">
    <source>
        <dbReference type="ARBA" id="ARBA00023157"/>
    </source>
</evidence>
<evidence type="ECO:0000256" key="20">
    <source>
        <dbReference type="ARBA" id="ARBA00025681"/>
    </source>
</evidence>
<evidence type="ECO:0000256" key="19">
    <source>
        <dbReference type="ARBA" id="ARBA00023288"/>
    </source>
</evidence>
<dbReference type="InterPro" id="IPR002233">
    <property type="entry name" value="ADR_fam"/>
</dbReference>
<feature type="transmembrane region" description="Helical" evidence="25">
    <location>
        <begin position="339"/>
        <end position="358"/>
    </location>
</feature>
<protein>
    <recommendedName>
        <fullName evidence="5">Alpha-1B adrenergic receptor</fullName>
    </recommendedName>
    <alternativeName>
        <fullName evidence="21">Alpha-1B adrenoreceptor</fullName>
    </alternativeName>
</protein>
<dbReference type="STRING" id="7918.ENSLOCP00000011558"/>
<dbReference type="Gene3D" id="1.20.1070.10">
    <property type="entry name" value="Rhodopsin 7-helix transmembrane proteins"/>
    <property type="match status" value="1"/>
</dbReference>
<dbReference type="GO" id="GO:0004937">
    <property type="term" value="F:alpha1-adrenergic receptor activity"/>
    <property type="evidence" value="ECO:0000318"/>
    <property type="project" value="GO_Central"/>
</dbReference>
<dbReference type="CDD" id="cd15326">
    <property type="entry name" value="7tmA_alpha1B_AR"/>
    <property type="match status" value="1"/>
</dbReference>
<dbReference type="PRINTS" id="PR01103">
    <property type="entry name" value="ADRENERGICR"/>
</dbReference>
<name>W5MT49_LEPOC</name>
<evidence type="ECO:0000256" key="10">
    <source>
        <dbReference type="ARBA" id="ARBA00022989"/>
    </source>
</evidence>
<keyword evidence="13" id="KW-0564">Palmitate</keyword>
<dbReference type="Proteomes" id="UP000018468">
    <property type="component" value="Linkage group LG6"/>
</dbReference>
<evidence type="ECO:0000256" key="23">
    <source>
        <dbReference type="RuleBase" id="RU000688"/>
    </source>
</evidence>
<feature type="transmembrane region" description="Helical" evidence="25">
    <location>
        <begin position="125"/>
        <end position="146"/>
    </location>
</feature>
<keyword evidence="11 23" id="KW-0297">G-protein coupled receptor</keyword>
<keyword evidence="14" id="KW-1015">Disulfide bond</keyword>
<organism evidence="27 28">
    <name type="scientific">Lepisosteus oculatus</name>
    <name type="common">Spotted gar</name>
    <dbReference type="NCBI Taxonomy" id="7918"/>
    <lineage>
        <taxon>Eukaryota</taxon>
        <taxon>Metazoa</taxon>
        <taxon>Chordata</taxon>
        <taxon>Craniata</taxon>
        <taxon>Vertebrata</taxon>
        <taxon>Euteleostomi</taxon>
        <taxon>Actinopterygii</taxon>
        <taxon>Neopterygii</taxon>
        <taxon>Holostei</taxon>
        <taxon>Semionotiformes</taxon>
        <taxon>Lepisosteidae</taxon>
        <taxon>Lepisosteus</taxon>
    </lineage>
</organism>
<dbReference type="PROSITE" id="PS00237">
    <property type="entry name" value="G_PROTEIN_RECEP_F1_1"/>
    <property type="match status" value="1"/>
</dbReference>
<evidence type="ECO:0000256" key="22">
    <source>
        <dbReference type="ARBA" id="ARBA00046949"/>
    </source>
</evidence>
<evidence type="ECO:0000256" key="9">
    <source>
        <dbReference type="ARBA" id="ARBA00022692"/>
    </source>
</evidence>
<dbReference type="PROSITE" id="PS50262">
    <property type="entry name" value="G_PROTEIN_RECEP_F1_2"/>
    <property type="match status" value="1"/>
</dbReference>
<keyword evidence="15 23" id="KW-0675">Receptor</keyword>
<evidence type="ECO:0000256" key="25">
    <source>
        <dbReference type="SAM" id="Phobius"/>
    </source>
</evidence>
<keyword evidence="8" id="KW-0597">Phosphoprotein</keyword>
<evidence type="ECO:0000256" key="5">
    <source>
        <dbReference type="ARBA" id="ARBA00019292"/>
    </source>
</evidence>
<dbReference type="Bgee" id="ENSLOCG00000009467">
    <property type="expression patterns" value="Expressed in ovary and 10 other cell types or tissues"/>
</dbReference>